<dbReference type="OrthoDB" id="2447322at2759"/>
<evidence type="ECO:0000313" key="3">
    <source>
        <dbReference type="Proteomes" id="UP000789759"/>
    </source>
</evidence>
<name>A0A9N9IQG8_9GLOM</name>
<comment type="caution">
    <text evidence="2">The sequence shown here is derived from an EMBL/GenBank/DDBJ whole genome shotgun (WGS) entry which is preliminary data.</text>
</comment>
<feature type="non-terminal residue" evidence="2">
    <location>
        <position position="1"/>
    </location>
</feature>
<protein>
    <submittedName>
        <fullName evidence="2">9130_t:CDS:1</fullName>
    </submittedName>
</protein>
<keyword evidence="1" id="KW-0175">Coiled coil</keyword>
<feature type="coiled-coil region" evidence="1">
    <location>
        <begin position="108"/>
        <end position="224"/>
    </location>
</feature>
<gene>
    <name evidence="2" type="ORF">CPELLU_LOCUS14346</name>
</gene>
<proteinExistence type="predicted"/>
<evidence type="ECO:0000313" key="2">
    <source>
        <dbReference type="EMBL" id="CAG8745441.1"/>
    </source>
</evidence>
<accession>A0A9N9IQG8</accession>
<keyword evidence="3" id="KW-1185">Reference proteome</keyword>
<reference evidence="2" key="1">
    <citation type="submission" date="2021-06" db="EMBL/GenBank/DDBJ databases">
        <authorList>
            <person name="Kallberg Y."/>
            <person name="Tangrot J."/>
            <person name="Rosling A."/>
        </authorList>
    </citation>
    <scope>NUCLEOTIDE SEQUENCE</scope>
    <source>
        <strain evidence="2">FL966</strain>
    </source>
</reference>
<organism evidence="2 3">
    <name type="scientific">Cetraspora pellucida</name>
    <dbReference type="NCBI Taxonomy" id="1433469"/>
    <lineage>
        <taxon>Eukaryota</taxon>
        <taxon>Fungi</taxon>
        <taxon>Fungi incertae sedis</taxon>
        <taxon>Mucoromycota</taxon>
        <taxon>Glomeromycotina</taxon>
        <taxon>Glomeromycetes</taxon>
        <taxon>Diversisporales</taxon>
        <taxon>Gigasporaceae</taxon>
        <taxon>Cetraspora</taxon>
    </lineage>
</organism>
<dbReference type="Proteomes" id="UP000789759">
    <property type="component" value="Unassembled WGS sequence"/>
</dbReference>
<dbReference type="AlphaFoldDB" id="A0A9N9IQG8"/>
<evidence type="ECO:0000256" key="1">
    <source>
        <dbReference type="SAM" id="Coils"/>
    </source>
</evidence>
<dbReference type="EMBL" id="CAJVQA010016859">
    <property type="protein sequence ID" value="CAG8745441.1"/>
    <property type="molecule type" value="Genomic_DNA"/>
</dbReference>
<sequence>MLINQEILNSSTESLISQHEQALVIKTQNLDDQCDLEISDNSILVIQNNSSQILNNQNRSTLSNLVNRIQNCPTSSHSLAYLDPTKSLVNEKKNMNLRERNAVHKLKNADLQVKNTAYQEKILTLESENKDLKQRYKTLEEIHSNLKTKHAILELKHTNFKTSHTNLKTQISESKKKIKELDNKYIELQIILAKRVEAELVETISDLQQQVKGKNQRIEELENEKLDRVVEQRKKNNCKNNLQPPSDPNWQPNQFIHQFQQNNNPNCHHQPIYDQIQQNNNNYELQPGSFQTTNISNELPDYCSTYETATANTTDINQIQVSSLINQVNANATVFISQGRSKL</sequence>